<evidence type="ECO:0000313" key="2">
    <source>
        <dbReference type="EMBL" id="MFE5984904.1"/>
    </source>
</evidence>
<dbReference type="Proteomes" id="UP001600424">
    <property type="component" value="Unassembled WGS sequence"/>
</dbReference>
<accession>A0ABW6J4T8</accession>
<dbReference type="InterPro" id="IPR001932">
    <property type="entry name" value="PPM-type_phosphatase-like_dom"/>
</dbReference>
<proteinExistence type="predicted"/>
<dbReference type="InterPro" id="IPR036457">
    <property type="entry name" value="PPM-type-like_dom_sf"/>
</dbReference>
<protein>
    <submittedName>
        <fullName evidence="2">Protein phosphatase 2C domain-containing protein</fullName>
    </submittedName>
</protein>
<name>A0ABW6J4T8_STRWE</name>
<organism evidence="2 3">
    <name type="scientific">Streptomyces wedmorensis</name>
    <dbReference type="NCBI Taxonomy" id="43759"/>
    <lineage>
        <taxon>Bacteria</taxon>
        <taxon>Bacillati</taxon>
        <taxon>Actinomycetota</taxon>
        <taxon>Actinomycetes</taxon>
        <taxon>Kitasatosporales</taxon>
        <taxon>Streptomycetaceae</taxon>
        <taxon>Streptomyces</taxon>
    </lineage>
</organism>
<sequence>MLVDVASYPRPQGSNEDFALSNSTVAVVLDGAGMAPGMKSGCRHGVAWYVEQLGTRLHREAARGDAPLTTCLATAIESTASLHRDTCVVDDPLSPSATVSMARVRGDVFEWLALGDCTVLIQSNGAVTATTDDRLAQVAPHARETLVRAVPGSPERQRAHEALVQEERSQRNVQGGYWVAAADPTAASQALTGSESASRVQGAALLTDGAGRLVTTFRSTDWQGYMALLRHGDPEDVLRQVREAEASDPDLSRWPRSKQHDDATIAYIRQVCC</sequence>
<evidence type="ECO:0000259" key="1">
    <source>
        <dbReference type="Pfam" id="PF13672"/>
    </source>
</evidence>
<dbReference type="RefSeq" id="WP_386251323.1">
    <property type="nucleotide sequence ID" value="NZ_JBHTRV010000039.1"/>
</dbReference>
<feature type="domain" description="PPM-type phosphatase" evidence="1">
    <location>
        <begin position="22"/>
        <end position="210"/>
    </location>
</feature>
<dbReference type="Pfam" id="PF13672">
    <property type="entry name" value="PP2C_2"/>
    <property type="match status" value="1"/>
</dbReference>
<reference evidence="2 3" key="1">
    <citation type="submission" date="2024-09" db="EMBL/GenBank/DDBJ databases">
        <title>The Natural Products Discovery Center: Release of the First 8490 Sequenced Strains for Exploring Actinobacteria Biosynthetic Diversity.</title>
        <authorList>
            <person name="Kalkreuter E."/>
            <person name="Kautsar S.A."/>
            <person name="Yang D."/>
            <person name="Bader C.D."/>
            <person name="Teijaro C.N."/>
            <person name="Fluegel L."/>
            <person name="Davis C.M."/>
            <person name="Simpson J.R."/>
            <person name="Lauterbach L."/>
            <person name="Steele A.D."/>
            <person name="Gui C."/>
            <person name="Meng S."/>
            <person name="Li G."/>
            <person name="Viehrig K."/>
            <person name="Ye F."/>
            <person name="Su P."/>
            <person name="Kiefer A.F."/>
            <person name="Nichols A."/>
            <person name="Cepeda A.J."/>
            <person name="Yan W."/>
            <person name="Fan B."/>
            <person name="Jiang Y."/>
            <person name="Adhikari A."/>
            <person name="Zheng C.-J."/>
            <person name="Schuster L."/>
            <person name="Cowan T.M."/>
            <person name="Smanski M.J."/>
            <person name="Chevrette M.G."/>
            <person name="De Carvalho L.P.S."/>
            <person name="Shen B."/>
        </authorList>
    </citation>
    <scope>NUCLEOTIDE SEQUENCE [LARGE SCALE GENOMIC DNA]</scope>
    <source>
        <strain evidence="2 3">NPDC056472</strain>
    </source>
</reference>
<evidence type="ECO:0000313" key="3">
    <source>
        <dbReference type="Proteomes" id="UP001600424"/>
    </source>
</evidence>
<dbReference type="EMBL" id="JBHTRV010000039">
    <property type="protein sequence ID" value="MFE5984904.1"/>
    <property type="molecule type" value="Genomic_DNA"/>
</dbReference>
<comment type="caution">
    <text evidence="2">The sequence shown here is derived from an EMBL/GenBank/DDBJ whole genome shotgun (WGS) entry which is preliminary data.</text>
</comment>
<gene>
    <name evidence="2" type="ORF">ACFQ63_35070</name>
</gene>
<dbReference type="SUPFAM" id="SSF81606">
    <property type="entry name" value="PP2C-like"/>
    <property type="match status" value="1"/>
</dbReference>
<dbReference type="Gene3D" id="3.60.40.10">
    <property type="entry name" value="PPM-type phosphatase domain"/>
    <property type="match status" value="1"/>
</dbReference>
<keyword evidence="3" id="KW-1185">Reference proteome</keyword>